<dbReference type="EMBL" id="CP024962">
    <property type="protein sequence ID" value="ATZ16147.1"/>
    <property type="molecule type" value="Genomic_DNA"/>
</dbReference>
<evidence type="ECO:0000313" key="1">
    <source>
        <dbReference type="EMBL" id="ATZ16147.1"/>
    </source>
</evidence>
<dbReference type="RefSeq" id="WP_100609107.1">
    <property type="nucleotide sequence ID" value="NZ_CP024962.1"/>
</dbReference>
<keyword evidence="2" id="KW-1185">Reference proteome</keyword>
<dbReference type="Proteomes" id="UP000232222">
    <property type="component" value="Chromosome"/>
</dbReference>
<dbReference type="KEGG" id="efr:EFREU_v1c01200"/>
<name>A0A2K8NQT5_9MOLU</name>
<protein>
    <submittedName>
        <fullName evidence="1">Uncharacterized protein</fullName>
    </submittedName>
</protein>
<sequence>MQKMLMILAVVFFCNTRICALLFISFVSPNISMLSPQSYETKETLLDVPSVTQETTKYSVSASLTSIFKFWGWSGNKTQDQIYQEVRFASSALELAVTDGPIMNRDVANYMNDFIMEKTNKRAEYTFSEKPTMFRVSLNDIIIFSAYVWKSLALDTPLMLGTYSGSNTQSLVICGFKEDITSPWHDKYGLMDPEDGQVKWVIAQVLYQALSHGFTIIGAGTMPQIQNVPDIDISPFSRDLNNLPSNNDPIYVGEVETNITKYAGMSNFFYSNATFLFLTISDFSSEIKRTDSDLDILEPFVIKPEDIITEKLVSWIPQSTFFHYGVENIGSENITTWASIKILLNPIQNNDLTILLRFYGGYNITEVSNPRRFSFPYEFRGRLIIQKASRILVRRKLYPLV</sequence>
<accession>A0A2K8NQT5</accession>
<proteinExistence type="predicted"/>
<dbReference type="AlphaFoldDB" id="A0A2K8NQT5"/>
<gene>
    <name evidence="1" type="ORF">EFREU_v1c01200</name>
</gene>
<organism evidence="1 2">
    <name type="scientific">Entomoplasma freundtii</name>
    <dbReference type="NCBI Taxonomy" id="74700"/>
    <lineage>
        <taxon>Bacteria</taxon>
        <taxon>Bacillati</taxon>
        <taxon>Mycoplasmatota</taxon>
        <taxon>Mollicutes</taxon>
        <taxon>Entomoplasmatales</taxon>
        <taxon>Entomoplasmataceae</taxon>
        <taxon>Entomoplasma</taxon>
    </lineage>
</organism>
<reference evidence="1 2" key="1">
    <citation type="submission" date="2017-11" db="EMBL/GenBank/DDBJ databases">
        <title>Genome sequence of Entomoplasma freundtii BARC 318 (ATCC 51999).</title>
        <authorList>
            <person name="Lo W.-S."/>
            <person name="Gasparich G.E."/>
            <person name="Kuo C.-H."/>
        </authorList>
    </citation>
    <scope>NUCLEOTIDE SEQUENCE [LARGE SCALE GENOMIC DNA]</scope>
    <source>
        <strain evidence="1 2">BARC 318</strain>
    </source>
</reference>
<evidence type="ECO:0000313" key="2">
    <source>
        <dbReference type="Proteomes" id="UP000232222"/>
    </source>
</evidence>